<dbReference type="AlphaFoldDB" id="A0A1M5HZB5"/>
<dbReference type="Pfam" id="PF03559">
    <property type="entry name" value="Hexose_dehydrat"/>
    <property type="match status" value="2"/>
</dbReference>
<dbReference type="Proteomes" id="UP000184501">
    <property type="component" value="Unassembled WGS sequence"/>
</dbReference>
<dbReference type="OrthoDB" id="9814961at2"/>
<dbReference type="STRING" id="2017.SAMN05444320_10725"/>
<gene>
    <name evidence="2" type="ORF">SAMN05444320_10725</name>
</gene>
<evidence type="ECO:0000313" key="2">
    <source>
        <dbReference type="EMBL" id="SHG21305.1"/>
    </source>
</evidence>
<dbReference type="InterPro" id="IPR038153">
    <property type="entry name" value="EvaA-like_sf"/>
</dbReference>
<protein>
    <submittedName>
        <fullName evidence="2">Oxidase EvaA</fullName>
    </submittedName>
</protein>
<dbReference type="RefSeq" id="WP_073486281.1">
    <property type="nucleotide sequence ID" value="NZ_FQVN01000007.1"/>
</dbReference>
<reference evidence="2 3" key="1">
    <citation type="submission" date="2016-11" db="EMBL/GenBank/DDBJ databases">
        <authorList>
            <person name="Jaros S."/>
            <person name="Januszkiewicz K."/>
            <person name="Wedrychowicz H."/>
        </authorList>
    </citation>
    <scope>NUCLEOTIDE SEQUENCE [LARGE SCALE GENOMIC DNA]</scope>
    <source>
        <strain evidence="2 3">DSM 44523</strain>
    </source>
</reference>
<dbReference type="Gene3D" id="3.90.79.40">
    <property type="entry name" value="EvaA sugar 2,3-dehydratase subunit"/>
    <property type="match status" value="2"/>
</dbReference>
<dbReference type="InterPro" id="IPR005212">
    <property type="entry name" value="EvaA-like"/>
</dbReference>
<evidence type="ECO:0000259" key="1">
    <source>
        <dbReference type="Pfam" id="PF03559"/>
    </source>
</evidence>
<feature type="domain" description="dTDP-4-dehydro-6-deoxy-alpha-D-glucopyranose 2,3-dehydratase" evidence="1">
    <location>
        <begin position="271"/>
        <end position="471"/>
    </location>
</feature>
<accession>A0A1M5HZB5</accession>
<keyword evidence="3" id="KW-1185">Reference proteome</keyword>
<organism evidence="2 3">
    <name type="scientific">Streptoalloteichus hindustanus</name>
    <dbReference type="NCBI Taxonomy" id="2017"/>
    <lineage>
        <taxon>Bacteria</taxon>
        <taxon>Bacillati</taxon>
        <taxon>Actinomycetota</taxon>
        <taxon>Actinomycetes</taxon>
        <taxon>Pseudonocardiales</taxon>
        <taxon>Pseudonocardiaceae</taxon>
        <taxon>Streptoalloteichus</taxon>
    </lineage>
</organism>
<proteinExistence type="predicted"/>
<sequence length="479" mass="53956">MTGDPPPPGPARRVHDARRIAHSALARHGSHTTLTQFHHWFRAHHRHRHARVRPIPLTALQGWRVDPDTGDIHHHTGRFFSLHGLEVRLPGRPVAHWSQPIINQPEVGILGILAREFDGVLHFLMQAKVEPGNCNGLQLSPTVQATRSNYTRVHGGAQVPYLDHFRDPAAHHRIADVRQSEQGAWFYQKRNRNMVVEATGDVEVRDGFQWLTLGQIHQLLAEDDLVNMDVRTVLSCLPLAAPSEVPATDDFHAALLRSADPAAPSRHDLDDLLHWITEARSATELQLTRVPLNRLADWRHHDGRIIHHSGHFFEVTAVAVRAGGREVAQWTQPMIRPTGLGVIGLLVARIHGVLHALLHAHTEPGYADVVELAPTVQCTPANYQYLPAAARPAYLDQFLRPDPQRIRFDTTLSEEGGRFYHARNRYLIVETDPAHAPETPEHRWLTLHQLGELLRHSYYLNVQARSLVSCLHSLFGATT</sequence>
<dbReference type="GO" id="GO:0016829">
    <property type="term" value="F:lyase activity"/>
    <property type="evidence" value="ECO:0007669"/>
    <property type="project" value="InterPro"/>
</dbReference>
<evidence type="ECO:0000313" key="3">
    <source>
        <dbReference type="Proteomes" id="UP000184501"/>
    </source>
</evidence>
<name>A0A1M5HZB5_STRHI</name>
<feature type="domain" description="dTDP-4-dehydro-6-deoxy-alpha-D-glucopyranose 2,3-dehydratase" evidence="1">
    <location>
        <begin position="36"/>
        <end position="237"/>
    </location>
</feature>
<dbReference type="EMBL" id="FQVN01000007">
    <property type="protein sequence ID" value="SHG21305.1"/>
    <property type="molecule type" value="Genomic_DNA"/>
</dbReference>